<comment type="caution">
    <text evidence="2">The sequence shown here is derived from an EMBL/GenBank/DDBJ whole genome shotgun (WGS) entry which is preliminary data.</text>
</comment>
<protein>
    <recommendedName>
        <fullName evidence="3">CCHC-type domain-containing protein</fullName>
    </recommendedName>
</protein>
<dbReference type="PANTHER" id="PTHR33067:SF9">
    <property type="entry name" value="RNA-DIRECTED DNA POLYMERASE"/>
    <property type="match status" value="1"/>
</dbReference>
<dbReference type="AlphaFoldDB" id="A0AAW2PIY8"/>
<gene>
    <name evidence="2" type="ORF">Sradi_4017700</name>
</gene>
<evidence type="ECO:0000313" key="2">
    <source>
        <dbReference type="EMBL" id="KAL0355708.1"/>
    </source>
</evidence>
<sequence length="405" mass="45126">MDHVGAVERPVMEYSFPAADGMIPGIALPAVQAKNFEIKPSIIQIIRSRMQFLVCLKRTLISISLIVTLANRATTDAAAGGTIMKKFSSEAFNIVNGIVINLYSYGLERTDKRVADVHSIDAITTLSAQKAALTHKVDNLRAVIWNGAPIGRCGACGQMGQLSQDCKMPGYAKFLKEVISNKRKWEGGASVNLMSYSIFEKLEMHEPTPTIITLRLADRSIKYPREIVEDVLDMKEKHKEAIHFVDTGHEPNKKKRWMNQTYESGGSYMEHSKARDESYMRRKKFKDGDKRPAAQPPSPSSPSRRTVVVASASSFIGNFHYCLVFARCCAAGVRTMLLLLLRLPLRVIVACGLALSPPRLLLYWSRRRRHWPTPCLPTPLLCSSTSPMADAATSALSSRSQRRRC</sequence>
<accession>A0AAW2PIY8</accession>
<evidence type="ECO:0008006" key="3">
    <source>
        <dbReference type="Google" id="ProtNLM"/>
    </source>
</evidence>
<dbReference type="EMBL" id="JACGWJ010000017">
    <property type="protein sequence ID" value="KAL0355708.1"/>
    <property type="molecule type" value="Genomic_DNA"/>
</dbReference>
<organism evidence="2">
    <name type="scientific">Sesamum radiatum</name>
    <name type="common">Black benniseed</name>
    <dbReference type="NCBI Taxonomy" id="300843"/>
    <lineage>
        <taxon>Eukaryota</taxon>
        <taxon>Viridiplantae</taxon>
        <taxon>Streptophyta</taxon>
        <taxon>Embryophyta</taxon>
        <taxon>Tracheophyta</taxon>
        <taxon>Spermatophyta</taxon>
        <taxon>Magnoliopsida</taxon>
        <taxon>eudicotyledons</taxon>
        <taxon>Gunneridae</taxon>
        <taxon>Pentapetalae</taxon>
        <taxon>asterids</taxon>
        <taxon>lamiids</taxon>
        <taxon>Lamiales</taxon>
        <taxon>Pedaliaceae</taxon>
        <taxon>Sesamum</taxon>
    </lineage>
</organism>
<name>A0AAW2PIY8_SESRA</name>
<evidence type="ECO:0000256" key="1">
    <source>
        <dbReference type="SAM" id="MobiDB-lite"/>
    </source>
</evidence>
<reference evidence="2" key="2">
    <citation type="journal article" date="2024" name="Plant">
        <title>Genomic evolution and insights into agronomic trait innovations of Sesamum species.</title>
        <authorList>
            <person name="Miao H."/>
            <person name="Wang L."/>
            <person name="Qu L."/>
            <person name="Liu H."/>
            <person name="Sun Y."/>
            <person name="Le M."/>
            <person name="Wang Q."/>
            <person name="Wei S."/>
            <person name="Zheng Y."/>
            <person name="Lin W."/>
            <person name="Duan Y."/>
            <person name="Cao H."/>
            <person name="Xiong S."/>
            <person name="Wang X."/>
            <person name="Wei L."/>
            <person name="Li C."/>
            <person name="Ma Q."/>
            <person name="Ju M."/>
            <person name="Zhao R."/>
            <person name="Li G."/>
            <person name="Mu C."/>
            <person name="Tian Q."/>
            <person name="Mei H."/>
            <person name="Zhang T."/>
            <person name="Gao T."/>
            <person name="Zhang H."/>
        </authorList>
    </citation>
    <scope>NUCLEOTIDE SEQUENCE</scope>
    <source>
        <strain evidence="2">G02</strain>
    </source>
</reference>
<feature type="region of interest" description="Disordered" evidence="1">
    <location>
        <begin position="283"/>
        <end position="305"/>
    </location>
</feature>
<proteinExistence type="predicted"/>
<feature type="compositionally biased region" description="Basic and acidic residues" evidence="1">
    <location>
        <begin position="283"/>
        <end position="292"/>
    </location>
</feature>
<dbReference type="PANTHER" id="PTHR33067">
    <property type="entry name" value="RNA-DIRECTED DNA POLYMERASE-RELATED"/>
    <property type="match status" value="1"/>
</dbReference>
<reference evidence="2" key="1">
    <citation type="submission" date="2020-06" db="EMBL/GenBank/DDBJ databases">
        <authorList>
            <person name="Li T."/>
            <person name="Hu X."/>
            <person name="Zhang T."/>
            <person name="Song X."/>
            <person name="Zhang H."/>
            <person name="Dai N."/>
            <person name="Sheng W."/>
            <person name="Hou X."/>
            <person name="Wei L."/>
        </authorList>
    </citation>
    <scope>NUCLEOTIDE SEQUENCE</scope>
    <source>
        <strain evidence="2">G02</strain>
        <tissue evidence="2">Leaf</tissue>
    </source>
</reference>